<protein>
    <submittedName>
        <fullName evidence="1">Uncharacterized protein</fullName>
    </submittedName>
</protein>
<organism evidence="1 2">
    <name type="scientific">Oryzomonas japonica</name>
    <dbReference type="NCBI Taxonomy" id="2603858"/>
    <lineage>
        <taxon>Bacteria</taxon>
        <taxon>Pseudomonadati</taxon>
        <taxon>Thermodesulfobacteriota</taxon>
        <taxon>Desulfuromonadia</taxon>
        <taxon>Geobacterales</taxon>
        <taxon>Geobacteraceae</taxon>
        <taxon>Oryzomonas</taxon>
    </lineage>
</organism>
<accession>A0A7J4ZS63</accession>
<dbReference type="Proteomes" id="UP000420562">
    <property type="component" value="Unassembled WGS sequence"/>
</dbReference>
<dbReference type="AlphaFoldDB" id="A0A7J4ZS63"/>
<evidence type="ECO:0000313" key="2">
    <source>
        <dbReference type="Proteomes" id="UP000420562"/>
    </source>
</evidence>
<comment type="caution">
    <text evidence="1">The sequence shown here is derived from an EMBL/GenBank/DDBJ whole genome shotgun (WGS) entry which is preliminary data.</text>
</comment>
<name>A0A7J4ZS63_9BACT</name>
<reference evidence="1 2" key="1">
    <citation type="submission" date="2019-09" db="EMBL/GenBank/DDBJ databases">
        <title>Geobacter sp. Red96, a novel strain isolated from paddy soil.</title>
        <authorList>
            <person name="Xu Z."/>
            <person name="Masuda Y."/>
            <person name="Itoh H."/>
            <person name="Senoo K."/>
        </authorList>
    </citation>
    <scope>NUCLEOTIDE SEQUENCE [LARGE SCALE GENOMIC DNA]</scope>
    <source>
        <strain evidence="1 2">Red96</strain>
    </source>
</reference>
<keyword evidence="2" id="KW-1185">Reference proteome</keyword>
<dbReference type="RefSeq" id="WP_151127746.1">
    <property type="nucleotide sequence ID" value="NZ_VZQZ01000003.1"/>
</dbReference>
<gene>
    <name evidence="1" type="ORF">F6V25_06170</name>
</gene>
<dbReference type="EMBL" id="VZQZ01000003">
    <property type="protein sequence ID" value="KAB0666059.1"/>
    <property type="molecule type" value="Genomic_DNA"/>
</dbReference>
<evidence type="ECO:0000313" key="1">
    <source>
        <dbReference type="EMBL" id="KAB0666059.1"/>
    </source>
</evidence>
<sequence>MDAKKPEITFKYIFNYGYNPTYVNGAQGGFSPRGEMVIHFYLERQPLPESISHEITPEGAIGREVAVEPEGLNNSMVRFIDTGVAMSYENARVFHAWLGDKLKEMEELHKLRNAFESTPTGGQA</sequence>
<proteinExistence type="predicted"/>